<dbReference type="PROSITE" id="PS00018">
    <property type="entry name" value="EF_HAND_1"/>
    <property type="match status" value="5"/>
</dbReference>
<dbReference type="SUPFAM" id="SSF47473">
    <property type="entry name" value="EF-hand"/>
    <property type="match status" value="2"/>
</dbReference>
<keyword evidence="1" id="KW-0106">Calcium</keyword>
<protein>
    <submittedName>
        <fullName evidence="3 5">Calbindin 32</fullName>
    </submittedName>
</protein>
<dbReference type="Gene3D" id="1.10.238.10">
    <property type="entry name" value="EF-hand"/>
    <property type="match status" value="3"/>
</dbReference>
<dbReference type="GO" id="GO:0043195">
    <property type="term" value="C:terminal bouton"/>
    <property type="evidence" value="ECO:0007669"/>
    <property type="project" value="TreeGrafter"/>
</dbReference>
<organism evidence="3">
    <name type="scientific">Echinococcus granulosus</name>
    <name type="common">Hydatid tapeworm</name>
    <dbReference type="NCBI Taxonomy" id="6210"/>
    <lineage>
        <taxon>Eukaryota</taxon>
        <taxon>Metazoa</taxon>
        <taxon>Spiralia</taxon>
        <taxon>Lophotrochozoa</taxon>
        <taxon>Platyhelminthes</taxon>
        <taxon>Cestoda</taxon>
        <taxon>Eucestoda</taxon>
        <taxon>Cyclophyllidea</taxon>
        <taxon>Taeniidae</taxon>
        <taxon>Echinococcus</taxon>
        <taxon>Echinococcus granulosus group</taxon>
    </lineage>
</organism>
<evidence type="ECO:0000259" key="2">
    <source>
        <dbReference type="PROSITE" id="PS50222"/>
    </source>
</evidence>
<dbReference type="AlphaFoldDB" id="A0A068WSL0"/>
<reference evidence="5" key="3">
    <citation type="submission" date="2020-10" db="UniProtKB">
        <authorList>
            <consortium name="WormBaseParasite"/>
        </authorList>
    </citation>
    <scope>IDENTIFICATION</scope>
</reference>
<dbReference type="InterPro" id="IPR051001">
    <property type="entry name" value="Calbindin_Ca-bind"/>
</dbReference>
<reference evidence="3 4" key="1">
    <citation type="journal article" date="2013" name="Nature">
        <title>The genomes of four tapeworm species reveal adaptations to parasitism.</title>
        <authorList>
            <person name="Tsai I.J."/>
            <person name="Zarowiecki M."/>
            <person name="Holroyd N."/>
            <person name="Garciarrubio A."/>
            <person name="Sanchez-Flores A."/>
            <person name="Brooks K.L."/>
            <person name="Tracey A."/>
            <person name="Bobes R.J."/>
            <person name="Fragoso G."/>
            <person name="Sciutto E."/>
            <person name="Aslett M."/>
            <person name="Beasley H."/>
            <person name="Bennett H.M."/>
            <person name="Cai J."/>
            <person name="Camicia F."/>
            <person name="Clark R."/>
            <person name="Cucher M."/>
            <person name="De Silva N."/>
            <person name="Day T.A."/>
            <person name="Deplazes P."/>
            <person name="Estrada K."/>
            <person name="Fernandez C."/>
            <person name="Holland P.W."/>
            <person name="Hou J."/>
            <person name="Hu S."/>
            <person name="Huckvale T."/>
            <person name="Hung S.S."/>
            <person name="Kamenetzky L."/>
            <person name="Keane J.A."/>
            <person name="Kiss F."/>
            <person name="Koziol U."/>
            <person name="Lambert O."/>
            <person name="Liu K."/>
            <person name="Luo X."/>
            <person name="Luo Y."/>
            <person name="Macchiaroli N."/>
            <person name="Nichol S."/>
            <person name="Paps J."/>
            <person name="Parkinson J."/>
            <person name="Pouchkina-Stantcheva N."/>
            <person name="Riddiford N."/>
            <person name="Rosenzvit M."/>
            <person name="Salinas G."/>
            <person name="Wasmuth J.D."/>
            <person name="Zamanian M."/>
            <person name="Zheng Y."/>
            <person name="Cai X."/>
            <person name="Soberon X."/>
            <person name="Olson P.D."/>
            <person name="Laclette J.P."/>
            <person name="Brehm K."/>
            <person name="Berriman M."/>
            <person name="Garciarrubio A."/>
            <person name="Bobes R.J."/>
            <person name="Fragoso G."/>
            <person name="Sanchez-Flores A."/>
            <person name="Estrada K."/>
            <person name="Cevallos M.A."/>
            <person name="Morett E."/>
            <person name="Gonzalez V."/>
            <person name="Portillo T."/>
            <person name="Ochoa-Leyva A."/>
            <person name="Jose M.V."/>
            <person name="Sciutto E."/>
            <person name="Landa A."/>
            <person name="Jimenez L."/>
            <person name="Valdes V."/>
            <person name="Carrero J.C."/>
            <person name="Larralde C."/>
            <person name="Morales-Montor J."/>
            <person name="Limon-Lason J."/>
            <person name="Soberon X."/>
            <person name="Laclette J.P."/>
        </authorList>
    </citation>
    <scope>NUCLEOTIDE SEQUENCE [LARGE SCALE GENOMIC DNA]</scope>
</reference>
<evidence type="ECO:0000313" key="4">
    <source>
        <dbReference type="Proteomes" id="UP000492820"/>
    </source>
</evidence>
<accession>A0A068WSL0</accession>
<dbReference type="GO" id="GO:0099509">
    <property type="term" value="P:regulation of presynaptic cytosolic calcium ion concentration"/>
    <property type="evidence" value="ECO:0007669"/>
    <property type="project" value="TreeGrafter"/>
</dbReference>
<dbReference type="PANTHER" id="PTHR19972">
    <property type="entry name" value="CALBINDIN"/>
    <property type="match status" value="1"/>
</dbReference>
<dbReference type="PROSITE" id="PS50222">
    <property type="entry name" value="EF_HAND_2"/>
    <property type="match status" value="3"/>
</dbReference>
<evidence type="ECO:0000313" key="5">
    <source>
        <dbReference type="WBParaSite" id="EgrG_001135200"/>
    </source>
</evidence>
<dbReference type="InterPro" id="IPR002048">
    <property type="entry name" value="EF_hand_dom"/>
</dbReference>
<evidence type="ECO:0000256" key="1">
    <source>
        <dbReference type="ARBA" id="ARBA00022837"/>
    </source>
</evidence>
<dbReference type="Pfam" id="PF13499">
    <property type="entry name" value="EF-hand_7"/>
    <property type="match status" value="2"/>
</dbReference>
<feature type="domain" description="EF-hand" evidence="2">
    <location>
        <begin position="148"/>
        <end position="175"/>
    </location>
</feature>
<gene>
    <name evidence="3" type="ORF">EgrG_001135200</name>
</gene>
<dbReference type="OrthoDB" id="428774at2759"/>
<dbReference type="EMBL" id="LK028581">
    <property type="protein sequence ID" value="CDS20662.1"/>
    <property type="molecule type" value="Genomic_DNA"/>
</dbReference>
<dbReference type="GO" id="GO:0005509">
    <property type="term" value="F:calcium ion binding"/>
    <property type="evidence" value="ECO:0007669"/>
    <property type="project" value="InterPro"/>
</dbReference>
<dbReference type="Proteomes" id="UP000492820">
    <property type="component" value="Unassembled WGS sequence"/>
</dbReference>
<dbReference type="GO" id="GO:0030425">
    <property type="term" value="C:dendrite"/>
    <property type="evidence" value="ECO:0007669"/>
    <property type="project" value="TreeGrafter"/>
</dbReference>
<dbReference type="InterPro" id="IPR011992">
    <property type="entry name" value="EF-hand-dom_pair"/>
</dbReference>
<dbReference type="PANTHER" id="PTHR19972:SF10">
    <property type="entry name" value="CALBINDIN-32"/>
    <property type="match status" value="1"/>
</dbReference>
<evidence type="ECO:0000313" key="3">
    <source>
        <dbReference type="EMBL" id="CDS20662.1"/>
    </source>
</evidence>
<dbReference type="WBParaSite" id="EgrG_001135200">
    <property type="protein sequence ID" value="EgrG_001135200"/>
    <property type="gene ID" value="EgrG_001135200"/>
</dbReference>
<dbReference type="SMART" id="SM00054">
    <property type="entry name" value="EFh"/>
    <property type="match status" value="6"/>
</dbReference>
<dbReference type="GO" id="GO:0005829">
    <property type="term" value="C:cytosol"/>
    <property type="evidence" value="ECO:0007669"/>
    <property type="project" value="TreeGrafter"/>
</dbReference>
<feature type="domain" description="EF-hand" evidence="2">
    <location>
        <begin position="50"/>
        <end position="85"/>
    </location>
</feature>
<name>A0A068WSL0_ECHGR</name>
<dbReference type="InterPro" id="IPR018247">
    <property type="entry name" value="EF_Hand_1_Ca_BS"/>
</dbReference>
<dbReference type="GO" id="GO:0005634">
    <property type="term" value="C:nucleus"/>
    <property type="evidence" value="ECO:0007669"/>
    <property type="project" value="TreeGrafter"/>
</dbReference>
<feature type="domain" description="EF-hand" evidence="2">
    <location>
        <begin position="233"/>
        <end position="268"/>
    </location>
</feature>
<sequence>MENQGSKCDSITTGNMAAGEPLLNECSPHAQQRNLLKDYFDEKELKFRHVSAEQFADVWLRYDRDGNGFIEGDEMHLFFSELLDAIVPEDLKQHMLNEEIDQLIAELRESLDKNDDDRIDISELAQLLPTEEEFIFLFFREQFVQSSVWKMFDKDKSGFIEADELKDFLKELFKHSPKGNLISEDKLIEYTDNILRIFDKNKDRKLQLSEMARLVPVKENFLKRPFFKSPGKITDDDIDRVFSYYDEDHNGYMQDEELSAFFKDLLDLTQEDYDDEDLRCIKDAILTDWDADKDGKIYIDELKMMLRVQRQMSEK</sequence>
<dbReference type="GO" id="GO:1900271">
    <property type="term" value="P:regulation of long-term synaptic potentiation"/>
    <property type="evidence" value="ECO:0007669"/>
    <property type="project" value="TreeGrafter"/>
</dbReference>
<proteinExistence type="predicted"/>
<reference evidence="3" key="2">
    <citation type="submission" date="2014-06" db="EMBL/GenBank/DDBJ databases">
        <authorList>
            <person name="Aslett M."/>
        </authorList>
    </citation>
    <scope>NUCLEOTIDE SEQUENCE</scope>
</reference>